<feature type="DNA-binding region" description="OmpR/PhoB-type" evidence="6">
    <location>
        <begin position="37"/>
        <end position="135"/>
    </location>
</feature>
<feature type="compositionally biased region" description="Low complexity" evidence="7">
    <location>
        <begin position="23"/>
        <end position="33"/>
    </location>
</feature>
<evidence type="ECO:0000256" key="2">
    <source>
        <dbReference type="ARBA" id="ARBA00023012"/>
    </source>
</evidence>
<dbReference type="EMBL" id="VCLA01000022">
    <property type="protein sequence ID" value="MQS99149.1"/>
    <property type="molecule type" value="Genomic_DNA"/>
</dbReference>
<dbReference type="GO" id="GO:0003677">
    <property type="term" value="F:DNA binding"/>
    <property type="evidence" value="ECO:0007669"/>
    <property type="project" value="UniProtKB-UniRule"/>
</dbReference>
<evidence type="ECO:0000313" key="10">
    <source>
        <dbReference type="Proteomes" id="UP000419138"/>
    </source>
</evidence>
<evidence type="ECO:0000259" key="8">
    <source>
        <dbReference type="PROSITE" id="PS51755"/>
    </source>
</evidence>
<feature type="region of interest" description="Disordered" evidence="7">
    <location>
        <begin position="288"/>
        <end position="412"/>
    </location>
</feature>
<dbReference type="AlphaFoldDB" id="A0A646KAL9"/>
<dbReference type="PANTHER" id="PTHR35807">
    <property type="entry name" value="TRANSCRIPTIONAL REGULATOR REDD-RELATED"/>
    <property type="match status" value="1"/>
</dbReference>
<evidence type="ECO:0000256" key="3">
    <source>
        <dbReference type="ARBA" id="ARBA00023015"/>
    </source>
</evidence>
<dbReference type="Gene3D" id="1.10.10.10">
    <property type="entry name" value="Winged helix-like DNA-binding domain superfamily/Winged helix DNA-binding domain"/>
    <property type="match status" value="1"/>
</dbReference>
<feature type="region of interest" description="Disordered" evidence="7">
    <location>
        <begin position="23"/>
        <end position="43"/>
    </location>
</feature>
<keyword evidence="4 6" id="KW-0238">DNA-binding</keyword>
<comment type="similarity">
    <text evidence="1">Belongs to the AfsR/DnrI/RedD regulatory family.</text>
</comment>
<dbReference type="SMART" id="SM00862">
    <property type="entry name" value="Trans_reg_C"/>
    <property type="match status" value="1"/>
</dbReference>
<dbReference type="InterPro" id="IPR005158">
    <property type="entry name" value="BTAD"/>
</dbReference>
<evidence type="ECO:0000256" key="1">
    <source>
        <dbReference type="ARBA" id="ARBA00005820"/>
    </source>
</evidence>
<dbReference type="SMART" id="SM01043">
    <property type="entry name" value="BTAD"/>
    <property type="match status" value="1"/>
</dbReference>
<gene>
    <name evidence="9" type="ORF">FF041_02710</name>
</gene>
<dbReference type="SUPFAM" id="SSF46894">
    <property type="entry name" value="C-terminal effector domain of the bipartite response regulators"/>
    <property type="match status" value="1"/>
</dbReference>
<sequence length="412" mass="40988">MAAGFRPRPRALRLPLPPAASRCLPLPPAASRAGARRGSGDNERVRISVLGTTQALQGDGTPVALGGARLRALLTVLAIRPGRAVPVGRIVAEVWAGDPPADAPGAVQALVGRLRRALGRDAVASAEGGGYLLCAEADDVDLHRFDRLAGDGARALGQGDAAKAAGLLDEALGLWRGPVLADLPDRAALAARWEARRLDARRTRLTAALDLGSAAEALPELTALCADHPIDEPLQALRLRALAVTGRPAEALAAYDVFRRRLAARLGTDPGPALRALHRELLAPDCVTAPAQPPTAPDLTGLLTGAPGSGLPGPGAAASGTGASGPAGQAPEAPGSAAQAPVAPRSPDRAPGASGASGVFGSTDPAPVAPAPAAQASDAPRSPDQAPGTPAPGGVLPAAGHPIPGTPAPGSV</sequence>
<keyword evidence="10" id="KW-1185">Reference proteome</keyword>
<dbReference type="InterPro" id="IPR001867">
    <property type="entry name" value="OmpR/PhoB-type_DNA-bd"/>
</dbReference>
<feature type="non-terminal residue" evidence="9">
    <location>
        <position position="412"/>
    </location>
</feature>
<feature type="compositionally biased region" description="Low complexity" evidence="7">
    <location>
        <begin position="362"/>
        <end position="384"/>
    </location>
</feature>
<keyword evidence="5" id="KW-0804">Transcription</keyword>
<dbReference type="Pfam" id="PF03704">
    <property type="entry name" value="BTAD"/>
    <property type="match status" value="1"/>
</dbReference>
<dbReference type="GO" id="GO:0006355">
    <property type="term" value="P:regulation of DNA-templated transcription"/>
    <property type="evidence" value="ECO:0007669"/>
    <property type="project" value="InterPro"/>
</dbReference>
<comment type="caution">
    <text evidence="9">The sequence shown here is derived from an EMBL/GenBank/DDBJ whole genome shotgun (WGS) entry which is preliminary data.</text>
</comment>
<dbReference type="PROSITE" id="PS51755">
    <property type="entry name" value="OMPR_PHOB"/>
    <property type="match status" value="1"/>
</dbReference>
<keyword evidence="3" id="KW-0805">Transcription regulation</keyword>
<dbReference type="Pfam" id="PF00486">
    <property type="entry name" value="Trans_reg_C"/>
    <property type="match status" value="1"/>
</dbReference>
<evidence type="ECO:0000256" key="4">
    <source>
        <dbReference type="ARBA" id="ARBA00023125"/>
    </source>
</evidence>
<evidence type="ECO:0000256" key="7">
    <source>
        <dbReference type="SAM" id="MobiDB-lite"/>
    </source>
</evidence>
<name>A0A646KAL9_STRJU</name>
<feature type="domain" description="OmpR/PhoB-type" evidence="8">
    <location>
        <begin position="37"/>
        <end position="135"/>
    </location>
</feature>
<reference evidence="9 10" key="1">
    <citation type="submission" date="2019-05" db="EMBL/GenBank/DDBJ databases">
        <title>Comparative genomics and metabolomics analyses of clavulanic acid producing Streptomyces species provides insight into specialized metabolism and evolution of beta-lactam biosynthetic gene clusters.</title>
        <authorList>
            <person name="Moore M.A."/>
            <person name="Cruz-Morales P."/>
            <person name="Barona Gomez F."/>
            <person name="Kapil T."/>
        </authorList>
    </citation>
    <scope>NUCLEOTIDE SEQUENCE [LARGE SCALE GENOMIC DNA]</scope>
    <source>
        <strain evidence="9 10">NRRL 5741</strain>
    </source>
</reference>
<dbReference type="InterPro" id="IPR051677">
    <property type="entry name" value="AfsR-DnrI-RedD_regulator"/>
</dbReference>
<dbReference type="PANTHER" id="PTHR35807:SF1">
    <property type="entry name" value="TRANSCRIPTIONAL REGULATOR REDD"/>
    <property type="match status" value="1"/>
</dbReference>
<evidence type="ECO:0000256" key="5">
    <source>
        <dbReference type="ARBA" id="ARBA00023163"/>
    </source>
</evidence>
<dbReference type="InterPro" id="IPR036388">
    <property type="entry name" value="WH-like_DNA-bd_sf"/>
</dbReference>
<dbReference type="SUPFAM" id="SSF48452">
    <property type="entry name" value="TPR-like"/>
    <property type="match status" value="1"/>
</dbReference>
<dbReference type="Proteomes" id="UP000419138">
    <property type="component" value="Unassembled WGS sequence"/>
</dbReference>
<evidence type="ECO:0000313" key="9">
    <source>
        <dbReference type="EMBL" id="MQS99149.1"/>
    </source>
</evidence>
<keyword evidence="2" id="KW-0902">Two-component regulatory system</keyword>
<proteinExistence type="inferred from homology"/>
<evidence type="ECO:0000256" key="6">
    <source>
        <dbReference type="PROSITE-ProRule" id="PRU01091"/>
    </source>
</evidence>
<organism evidence="9 10">
    <name type="scientific">Streptomyces jumonjinensis</name>
    <dbReference type="NCBI Taxonomy" id="1945"/>
    <lineage>
        <taxon>Bacteria</taxon>
        <taxon>Bacillati</taxon>
        <taxon>Actinomycetota</taxon>
        <taxon>Actinomycetes</taxon>
        <taxon>Kitasatosporales</taxon>
        <taxon>Streptomycetaceae</taxon>
        <taxon>Streptomyces</taxon>
    </lineage>
</organism>
<dbReference type="CDD" id="cd15831">
    <property type="entry name" value="BTAD"/>
    <property type="match status" value="1"/>
</dbReference>
<protein>
    <submittedName>
        <fullName evidence="9">AfsR/SARP family transcriptional regulator</fullName>
    </submittedName>
</protein>
<dbReference type="InterPro" id="IPR016032">
    <property type="entry name" value="Sig_transdc_resp-reg_C-effctor"/>
</dbReference>
<dbReference type="Gene3D" id="1.25.40.10">
    <property type="entry name" value="Tetratricopeptide repeat domain"/>
    <property type="match status" value="1"/>
</dbReference>
<dbReference type="GO" id="GO:0000160">
    <property type="term" value="P:phosphorelay signal transduction system"/>
    <property type="evidence" value="ECO:0007669"/>
    <property type="project" value="UniProtKB-KW"/>
</dbReference>
<dbReference type="InterPro" id="IPR011990">
    <property type="entry name" value="TPR-like_helical_dom_sf"/>
</dbReference>
<accession>A0A646KAL9</accession>
<feature type="compositionally biased region" description="Low complexity" evidence="7">
    <location>
        <begin position="314"/>
        <end position="328"/>
    </location>
</feature>